<accession>A0A368XZ12</accession>
<organism evidence="1 2">
    <name type="scientific">Marinobacter nauticus</name>
    <name type="common">Marinobacter hydrocarbonoclasticus</name>
    <name type="synonym">Marinobacter aquaeolei</name>
    <dbReference type="NCBI Taxonomy" id="2743"/>
    <lineage>
        <taxon>Bacteria</taxon>
        <taxon>Pseudomonadati</taxon>
        <taxon>Pseudomonadota</taxon>
        <taxon>Gammaproteobacteria</taxon>
        <taxon>Pseudomonadales</taxon>
        <taxon>Marinobacteraceae</taxon>
        <taxon>Marinobacter</taxon>
    </lineage>
</organism>
<dbReference type="RefSeq" id="WP_114434105.1">
    <property type="nucleotide sequence ID" value="NZ_QPJI01000003.1"/>
</dbReference>
<dbReference type="Proteomes" id="UP000253647">
    <property type="component" value="Unassembled WGS sequence"/>
</dbReference>
<proteinExistence type="predicted"/>
<sequence length="95" mass="10791">MSTKASITAGERHHLYFQEYLNTEPKNVFFELTRPREFTISKETTRDGVIDNLVVEIPAEIMDDIAIAWIKKRKLQGAVGGPVGNEWGSPDCPWE</sequence>
<evidence type="ECO:0000313" key="2">
    <source>
        <dbReference type="Proteomes" id="UP000253647"/>
    </source>
</evidence>
<gene>
    <name evidence="1" type="ORF">DET61_103349</name>
</gene>
<reference evidence="1 2" key="1">
    <citation type="submission" date="2018-07" db="EMBL/GenBank/DDBJ databases">
        <title>Freshwater and sediment microbial communities from various areas in North America, analyzing microbe dynamics in response to fracking.</title>
        <authorList>
            <person name="Lamendella R."/>
        </authorList>
    </citation>
    <scope>NUCLEOTIDE SEQUENCE [LARGE SCALE GENOMIC DNA]</scope>
    <source>
        <strain evidence="1 2">105B</strain>
    </source>
</reference>
<protein>
    <submittedName>
        <fullName evidence="1">Uncharacterized protein</fullName>
    </submittedName>
</protein>
<evidence type="ECO:0000313" key="1">
    <source>
        <dbReference type="EMBL" id="RCW72386.1"/>
    </source>
</evidence>
<name>A0A368XZ12_MARNT</name>
<comment type="caution">
    <text evidence="1">The sequence shown here is derived from an EMBL/GenBank/DDBJ whole genome shotgun (WGS) entry which is preliminary data.</text>
</comment>
<dbReference type="EMBL" id="QPJI01000003">
    <property type="protein sequence ID" value="RCW72386.1"/>
    <property type="molecule type" value="Genomic_DNA"/>
</dbReference>
<dbReference type="AlphaFoldDB" id="A0A368XZ12"/>